<sequence>MDGRLGFDSVKTEKANAIARYRRLRNAAKLLRVVEAFVALTLLSWSSTRLPGVLRQSGAYLSGLSCCLLSPRVVFLIGNAIVIAVFVISRQIDADNRLRTADSYGEYVQISDDQHELAAAENSPPAVAPFSPPPAAEEIAGEKKQIVSSGGNGCGKQIVACLENAVAETEAAAAIEEATRQIRRFERSQSEKLKREISVKRELRRSQTVTRERQIVIASDDVRTMASFDTVDSLSNEEFRLTVEAFIQKQQRSLWAQKMADLDIH</sequence>
<evidence type="ECO:0000313" key="4">
    <source>
        <dbReference type="Proteomes" id="UP001187471"/>
    </source>
</evidence>
<keyword evidence="2" id="KW-0472">Membrane</keyword>
<gene>
    <name evidence="3" type="ORF">RJ640_020951</name>
</gene>
<evidence type="ECO:0008006" key="5">
    <source>
        <dbReference type="Google" id="ProtNLM"/>
    </source>
</evidence>
<dbReference type="Proteomes" id="UP001187471">
    <property type="component" value="Unassembled WGS sequence"/>
</dbReference>
<feature type="transmembrane region" description="Helical" evidence="2">
    <location>
        <begin position="30"/>
        <end position="47"/>
    </location>
</feature>
<protein>
    <recommendedName>
        <fullName evidence="5">DUF4408 domain-containing protein</fullName>
    </recommendedName>
</protein>
<evidence type="ECO:0000256" key="1">
    <source>
        <dbReference type="SAM" id="Coils"/>
    </source>
</evidence>
<feature type="coiled-coil region" evidence="1">
    <location>
        <begin position="168"/>
        <end position="195"/>
    </location>
</feature>
<organism evidence="3 4">
    <name type="scientific">Escallonia rubra</name>
    <dbReference type="NCBI Taxonomy" id="112253"/>
    <lineage>
        <taxon>Eukaryota</taxon>
        <taxon>Viridiplantae</taxon>
        <taxon>Streptophyta</taxon>
        <taxon>Embryophyta</taxon>
        <taxon>Tracheophyta</taxon>
        <taxon>Spermatophyta</taxon>
        <taxon>Magnoliopsida</taxon>
        <taxon>eudicotyledons</taxon>
        <taxon>Gunneridae</taxon>
        <taxon>Pentapetalae</taxon>
        <taxon>asterids</taxon>
        <taxon>campanulids</taxon>
        <taxon>Escalloniales</taxon>
        <taxon>Escalloniaceae</taxon>
        <taxon>Escallonia</taxon>
    </lineage>
</organism>
<keyword evidence="2" id="KW-0812">Transmembrane</keyword>
<reference evidence="3" key="1">
    <citation type="submission" date="2022-12" db="EMBL/GenBank/DDBJ databases">
        <title>Draft genome assemblies for two species of Escallonia (Escalloniales).</title>
        <authorList>
            <person name="Chanderbali A."/>
            <person name="Dervinis C."/>
            <person name="Anghel I."/>
            <person name="Soltis D."/>
            <person name="Soltis P."/>
            <person name="Zapata F."/>
        </authorList>
    </citation>
    <scope>NUCLEOTIDE SEQUENCE</scope>
    <source>
        <strain evidence="3">UCBG92.1500</strain>
        <tissue evidence="3">Leaf</tissue>
    </source>
</reference>
<dbReference type="EMBL" id="JAVXUO010000239">
    <property type="protein sequence ID" value="KAK2994146.1"/>
    <property type="molecule type" value="Genomic_DNA"/>
</dbReference>
<evidence type="ECO:0000313" key="3">
    <source>
        <dbReference type="EMBL" id="KAK2994146.1"/>
    </source>
</evidence>
<keyword evidence="4" id="KW-1185">Reference proteome</keyword>
<keyword evidence="1" id="KW-0175">Coiled coil</keyword>
<feature type="transmembrane region" description="Helical" evidence="2">
    <location>
        <begin position="59"/>
        <end position="89"/>
    </location>
</feature>
<accession>A0AA88S1H6</accession>
<dbReference type="AlphaFoldDB" id="A0AA88S1H6"/>
<proteinExistence type="predicted"/>
<evidence type="ECO:0000256" key="2">
    <source>
        <dbReference type="SAM" id="Phobius"/>
    </source>
</evidence>
<name>A0AA88S1H6_9ASTE</name>
<comment type="caution">
    <text evidence="3">The sequence shown here is derived from an EMBL/GenBank/DDBJ whole genome shotgun (WGS) entry which is preliminary data.</text>
</comment>
<keyword evidence="2" id="KW-1133">Transmembrane helix</keyword>
<dbReference type="PANTHER" id="PTHR33640:SF30">
    <property type="entry name" value="DUF4408 DOMAIN-CONTAINING PROTEIN"/>
    <property type="match status" value="1"/>
</dbReference>
<dbReference type="PANTHER" id="PTHR33640">
    <property type="entry name" value="TRANSMEMBRANE PROTEIN"/>
    <property type="match status" value="1"/>
</dbReference>